<evidence type="ECO:0000313" key="2">
    <source>
        <dbReference type="EMBL" id="TCK17931.1"/>
    </source>
</evidence>
<protein>
    <submittedName>
        <fullName evidence="2">Glutaredoxin</fullName>
    </submittedName>
</protein>
<dbReference type="Pfam" id="PF00462">
    <property type="entry name" value="Glutaredoxin"/>
    <property type="match status" value="1"/>
</dbReference>
<dbReference type="InterPro" id="IPR002109">
    <property type="entry name" value="Glutaredoxin"/>
</dbReference>
<comment type="caution">
    <text evidence="2">The sequence shown here is derived from an EMBL/GenBank/DDBJ whole genome shotgun (WGS) entry which is preliminary data.</text>
</comment>
<accession>A0A4R1HBF1</accession>
<reference evidence="2 3" key="1">
    <citation type="submission" date="2019-03" db="EMBL/GenBank/DDBJ databases">
        <title>Genomic Encyclopedia of Type Strains, Phase IV (KMG-IV): sequencing the most valuable type-strain genomes for metagenomic binning, comparative biology and taxonomic classification.</title>
        <authorList>
            <person name="Goeker M."/>
        </authorList>
    </citation>
    <scope>NUCLEOTIDE SEQUENCE [LARGE SCALE GENOMIC DNA]</scope>
    <source>
        <strain evidence="2 3">DSM 19610</strain>
    </source>
</reference>
<organism evidence="2 3">
    <name type="scientific">Thiogranum longum</name>
    <dbReference type="NCBI Taxonomy" id="1537524"/>
    <lineage>
        <taxon>Bacteria</taxon>
        <taxon>Pseudomonadati</taxon>
        <taxon>Pseudomonadota</taxon>
        <taxon>Gammaproteobacteria</taxon>
        <taxon>Chromatiales</taxon>
        <taxon>Ectothiorhodospiraceae</taxon>
        <taxon>Thiogranum</taxon>
    </lineage>
</organism>
<dbReference type="PROSITE" id="PS51354">
    <property type="entry name" value="GLUTAREDOXIN_2"/>
    <property type="match status" value="1"/>
</dbReference>
<keyword evidence="3" id="KW-1185">Reference proteome</keyword>
<evidence type="ECO:0000313" key="3">
    <source>
        <dbReference type="Proteomes" id="UP000295707"/>
    </source>
</evidence>
<name>A0A4R1HBF1_9GAMM</name>
<gene>
    <name evidence="2" type="ORF">DFR30_1185</name>
</gene>
<proteinExistence type="predicted"/>
<evidence type="ECO:0000259" key="1">
    <source>
        <dbReference type="Pfam" id="PF00462"/>
    </source>
</evidence>
<dbReference type="InterPro" id="IPR036249">
    <property type="entry name" value="Thioredoxin-like_sf"/>
</dbReference>
<dbReference type="OrthoDB" id="9793736at2"/>
<dbReference type="SUPFAM" id="SSF52833">
    <property type="entry name" value="Thioredoxin-like"/>
    <property type="match status" value="1"/>
</dbReference>
<sequence>MRILIRMFFKLVRAIVGPFLLLWEKITAPKGKLRTEAEQQRVDEATRHLAIYQFRTCPFCIKTRQAMRRLSLNIELRDAQKNPLYRQELLEGGGEVKVPCLRISREDGQVLWLYESDRIIEWLDQHFG</sequence>
<dbReference type="RefSeq" id="WP_132971768.1">
    <property type="nucleotide sequence ID" value="NZ_SMFX01000001.1"/>
</dbReference>
<dbReference type="Gene3D" id="3.40.30.10">
    <property type="entry name" value="Glutaredoxin"/>
    <property type="match status" value="1"/>
</dbReference>
<dbReference type="Proteomes" id="UP000295707">
    <property type="component" value="Unassembled WGS sequence"/>
</dbReference>
<dbReference type="EMBL" id="SMFX01000001">
    <property type="protein sequence ID" value="TCK17931.1"/>
    <property type="molecule type" value="Genomic_DNA"/>
</dbReference>
<feature type="domain" description="Glutaredoxin" evidence="1">
    <location>
        <begin position="51"/>
        <end position="104"/>
    </location>
</feature>
<dbReference type="AlphaFoldDB" id="A0A4R1HBF1"/>